<keyword evidence="2" id="KW-1185">Reference proteome</keyword>
<evidence type="ECO:0008006" key="3">
    <source>
        <dbReference type="Google" id="ProtNLM"/>
    </source>
</evidence>
<dbReference type="Proteomes" id="UP001596087">
    <property type="component" value="Unassembled WGS sequence"/>
</dbReference>
<reference evidence="2" key="1">
    <citation type="journal article" date="2019" name="Int. J. Syst. Evol. Microbiol.">
        <title>The Global Catalogue of Microorganisms (GCM) 10K type strain sequencing project: providing services to taxonomists for standard genome sequencing and annotation.</title>
        <authorList>
            <consortium name="The Broad Institute Genomics Platform"/>
            <consortium name="The Broad Institute Genome Sequencing Center for Infectious Disease"/>
            <person name="Wu L."/>
            <person name="Ma J."/>
        </authorList>
    </citation>
    <scope>NUCLEOTIDE SEQUENCE [LARGE SCALE GENOMIC DNA]</scope>
    <source>
        <strain evidence="2">DFY41</strain>
    </source>
</reference>
<organism evidence="1 2">
    <name type="scientific">Nocardioides taihuensis</name>
    <dbReference type="NCBI Taxonomy" id="1835606"/>
    <lineage>
        <taxon>Bacteria</taxon>
        <taxon>Bacillati</taxon>
        <taxon>Actinomycetota</taxon>
        <taxon>Actinomycetes</taxon>
        <taxon>Propionibacteriales</taxon>
        <taxon>Nocardioidaceae</taxon>
        <taxon>Nocardioides</taxon>
    </lineage>
</organism>
<accession>A0ABW0BQN7</accession>
<comment type="caution">
    <text evidence="1">The sequence shown here is derived from an EMBL/GenBank/DDBJ whole genome shotgun (WGS) entry which is preliminary data.</text>
</comment>
<evidence type="ECO:0000313" key="2">
    <source>
        <dbReference type="Proteomes" id="UP001596087"/>
    </source>
</evidence>
<name>A0ABW0BQN7_9ACTN</name>
<dbReference type="EMBL" id="JBHSKD010000029">
    <property type="protein sequence ID" value="MFC5179538.1"/>
    <property type="molecule type" value="Genomic_DNA"/>
</dbReference>
<sequence>MSTNAFWDDLATDLGDPEFRRAYVSEAARIAAVDAAINAEAASGPTGDRTQS</sequence>
<proteinExistence type="predicted"/>
<protein>
    <recommendedName>
        <fullName evidence="3">Transcriptional regulator</fullName>
    </recommendedName>
</protein>
<dbReference type="RefSeq" id="WP_378593802.1">
    <property type="nucleotide sequence ID" value="NZ_JBHSKD010000029.1"/>
</dbReference>
<evidence type="ECO:0000313" key="1">
    <source>
        <dbReference type="EMBL" id="MFC5179538.1"/>
    </source>
</evidence>
<gene>
    <name evidence="1" type="ORF">ACFPGP_22895</name>
</gene>